<evidence type="ECO:0000313" key="2">
    <source>
        <dbReference type="EMBL" id="MDM1072565.1"/>
    </source>
</evidence>
<dbReference type="CDD" id="cd08948">
    <property type="entry name" value="5beta-POR_like_SDR_a"/>
    <property type="match status" value="1"/>
</dbReference>
<organism evidence="2 3">
    <name type="scientific">Empedobacter brevis</name>
    <dbReference type="NCBI Taxonomy" id="247"/>
    <lineage>
        <taxon>Bacteria</taxon>
        <taxon>Pseudomonadati</taxon>
        <taxon>Bacteroidota</taxon>
        <taxon>Flavobacteriia</taxon>
        <taxon>Flavobacteriales</taxon>
        <taxon>Weeksellaceae</taxon>
        <taxon>Empedobacter</taxon>
    </lineage>
</organism>
<evidence type="ECO:0000259" key="1">
    <source>
        <dbReference type="Pfam" id="PF22917"/>
    </source>
</evidence>
<dbReference type="Gene3D" id="3.40.50.720">
    <property type="entry name" value="NAD(P)-binding Rossmann-like Domain"/>
    <property type="match status" value="1"/>
</dbReference>
<dbReference type="PANTHER" id="PTHR32487:SF0">
    <property type="entry name" value="3-OXO-DELTA(4,5)-STEROID 5-BETA-REDUCTASE"/>
    <property type="match status" value="1"/>
</dbReference>
<dbReference type="EMBL" id="JACAGJ010000004">
    <property type="protein sequence ID" value="MDM1072565.1"/>
    <property type="molecule type" value="Genomic_DNA"/>
</dbReference>
<gene>
    <name evidence="2" type="ORF">HX001_08685</name>
</gene>
<dbReference type="InterPro" id="IPR055222">
    <property type="entry name" value="PRISE-like_Rossmann-fold"/>
</dbReference>
<evidence type="ECO:0000313" key="3">
    <source>
        <dbReference type="Proteomes" id="UP001170959"/>
    </source>
</evidence>
<comment type="caution">
    <text evidence="2">The sequence shown here is derived from an EMBL/GenBank/DDBJ whole genome shotgun (WGS) entry which is preliminary data.</text>
</comment>
<proteinExistence type="predicted"/>
<dbReference type="InterPro" id="IPR036291">
    <property type="entry name" value="NAD(P)-bd_dom_sf"/>
</dbReference>
<name>A0AAJ1QEI2_9FLAO</name>
<dbReference type="RefSeq" id="WP_286492976.1">
    <property type="nucleotide sequence ID" value="NZ_JACAGJ010000004.1"/>
</dbReference>
<protein>
    <submittedName>
        <fullName evidence="2">SDR family oxidoreductase</fullName>
    </submittedName>
</protein>
<dbReference type="SUPFAM" id="SSF51735">
    <property type="entry name" value="NAD(P)-binding Rossmann-fold domains"/>
    <property type="match status" value="1"/>
</dbReference>
<dbReference type="AlphaFoldDB" id="A0AAJ1QEI2"/>
<accession>A0AAJ1QEI2</accession>
<reference evidence="2" key="2">
    <citation type="journal article" date="2022" name="Sci. Total Environ.">
        <title>Prevalence, transmission, and molecular epidemiology of tet(X)-positive bacteria among humans, animals, and environmental niches in China: An epidemiological, and genomic-based study.</title>
        <authorList>
            <person name="Dong N."/>
            <person name="Zeng Y."/>
            <person name="Cai C."/>
            <person name="Sun C."/>
            <person name="Lu J."/>
            <person name="Liu C."/>
            <person name="Zhou H."/>
            <person name="Sun Q."/>
            <person name="Shu L."/>
            <person name="Wang H."/>
            <person name="Wang Y."/>
            <person name="Wang S."/>
            <person name="Wu C."/>
            <person name="Chan E.W."/>
            <person name="Chen G."/>
            <person name="Shen Z."/>
            <person name="Chen S."/>
            <person name="Zhang R."/>
        </authorList>
    </citation>
    <scope>NUCLEOTIDE SEQUENCE</scope>
    <source>
        <strain evidence="2">R655-4</strain>
    </source>
</reference>
<dbReference type="PANTHER" id="PTHR32487">
    <property type="entry name" value="3-OXO-DELTA(4,5)-STEROID 5-BETA-REDUCTASE"/>
    <property type="match status" value="1"/>
</dbReference>
<feature type="domain" description="PRISE-like Rossmann-fold" evidence="1">
    <location>
        <begin position="58"/>
        <end position="351"/>
    </location>
</feature>
<dbReference type="Pfam" id="PF22917">
    <property type="entry name" value="PRISE"/>
    <property type="match status" value="1"/>
</dbReference>
<dbReference type="Proteomes" id="UP001170959">
    <property type="component" value="Unassembled WGS sequence"/>
</dbReference>
<reference evidence="2" key="1">
    <citation type="submission" date="2020-06" db="EMBL/GenBank/DDBJ databases">
        <authorList>
            <person name="Dong N."/>
        </authorList>
    </citation>
    <scope>NUCLEOTIDE SEQUENCE</scope>
    <source>
        <strain evidence="2">R655-4</strain>
    </source>
</reference>
<sequence>MEKYTALIVGAKGIIGRHLTEYLSELENWNVIASARTALDYEAEAQFLQIDLDDPESVSAAAPELKDVTHVFFNAYTERTTPYEQSEANLKLLSNLVPVLEKSASNLQRILFIQGGKAYGAHLGIYKTPAYETDLRSITPNFYYDQEDYLRKQSEGKNWSWTAIRPDIVIGFTTGTPMNLANLIAAYATLCKEEGIPMRFPGSPTAYNVLVNVTGTDVLSKSLEWAALNENAANEIFNVTNGDIFRWSQIWPKIGEFFGVEVAEPQTFSLREYMPGKRELWDKIVKKHNLEPISLDKLVQWGFGDFIFNVEVDAFLDVNKARRNGFHEMNGDSLKNLLDTFQTLKDKRIIP</sequence>